<sequence>MPVEAKPLFRPDVLRSHLSGFELPEIDSAKIDHWADEISSGRVDRFGEQEILPHFLSDFFVGILGYKGPAGQDRYTIGFERFVEAEGEFADAVLGDFNGHQRYVVAVEGKGPRDPLERPYAGRRMSAVDQAYRYAINLPCDWIIVTSIRQTRLYHKGSDQQTYERFDTEELAANENALRRFLFLLGADRVVPESGKCHFYNLFAESERVGRELTKEFYVNYADMRQDAFEQLSQDNPEVPRHDVLSATQKLLDRILFVAFCEDRGLLPAETIRKAYEHRDPYHPRPIWENFRGLFDSINRGNAALSIHAYNGGLFAPEQTLAVGVWNTPTIG</sequence>
<organism evidence="1 2">
    <name type="scientific">Aeoliella straminimaris</name>
    <dbReference type="NCBI Taxonomy" id="2954799"/>
    <lineage>
        <taxon>Bacteria</taxon>
        <taxon>Pseudomonadati</taxon>
        <taxon>Planctomycetota</taxon>
        <taxon>Planctomycetia</taxon>
        <taxon>Pirellulales</taxon>
        <taxon>Lacipirellulaceae</taxon>
        <taxon>Aeoliella</taxon>
    </lineage>
</organism>
<dbReference type="AlphaFoldDB" id="A0A9X2FF11"/>
<reference evidence="1" key="1">
    <citation type="submission" date="2022-06" db="EMBL/GenBank/DDBJ databases">
        <title>Aeoliella straminimaris, a novel planctomycete from sediments.</title>
        <authorList>
            <person name="Vitorino I.R."/>
            <person name="Lage O.M."/>
        </authorList>
    </citation>
    <scope>NUCLEOTIDE SEQUENCE</scope>
    <source>
        <strain evidence="1">ICT_H6.2</strain>
    </source>
</reference>
<dbReference type="Proteomes" id="UP001155241">
    <property type="component" value="Unassembled WGS sequence"/>
</dbReference>
<comment type="caution">
    <text evidence="1">The sequence shown here is derived from an EMBL/GenBank/DDBJ whole genome shotgun (WGS) entry which is preliminary data.</text>
</comment>
<protein>
    <submittedName>
        <fullName evidence="1">Type I restriction enzyme HsdR N-terminal domain-containing protein</fullName>
    </submittedName>
</protein>
<evidence type="ECO:0000313" key="1">
    <source>
        <dbReference type="EMBL" id="MCO6047957.1"/>
    </source>
</evidence>
<name>A0A9X2FF11_9BACT</name>
<dbReference type="RefSeq" id="WP_252856064.1">
    <property type="nucleotide sequence ID" value="NZ_JAMXLR010000092.1"/>
</dbReference>
<proteinExistence type="predicted"/>
<evidence type="ECO:0000313" key="2">
    <source>
        <dbReference type="Proteomes" id="UP001155241"/>
    </source>
</evidence>
<gene>
    <name evidence="1" type="ORF">NG895_28980</name>
</gene>
<dbReference type="EMBL" id="JAMXLR010000092">
    <property type="protein sequence ID" value="MCO6047957.1"/>
    <property type="molecule type" value="Genomic_DNA"/>
</dbReference>
<accession>A0A9X2FF11</accession>
<keyword evidence="2" id="KW-1185">Reference proteome</keyword>